<dbReference type="SUPFAM" id="SSF56954">
    <property type="entry name" value="Outer membrane efflux proteins (OEP)"/>
    <property type="match status" value="1"/>
</dbReference>
<comment type="caution">
    <text evidence="4">The sequence shown here is derived from an EMBL/GenBank/DDBJ whole genome shotgun (WGS) entry which is preliminary data.</text>
</comment>
<gene>
    <name evidence="4" type="primary">czcC_2</name>
    <name evidence="4" type="ORF">Pan14r_37740</name>
</gene>
<dbReference type="InterPro" id="IPR003423">
    <property type="entry name" value="OMP_efflux"/>
</dbReference>
<feature type="chain" id="PRO_5022796790" evidence="3">
    <location>
        <begin position="23"/>
        <end position="531"/>
    </location>
</feature>
<dbReference type="Gene3D" id="1.20.1600.10">
    <property type="entry name" value="Outer membrane efflux proteins (OEP)"/>
    <property type="match status" value="1"/>
</dbReference>
<keyword evidence="5" id="KW-1185">Reference proteome</keyword>
<feature type="signal peptide" evidence="3">
    <location>
        <begin position="1"/>
        <end position="22"/>
    </location>
</feature>
<reference evidence="4 5" key="1">
    <citation type="submission" date="2019-02" db="EMBL/GenBank/DDBJ databases">
        <title>Deep-cultivation of Planctomycetes and their phenomic and genomic characterization uncovers novel biology.</title>
        <authorList>
            <person name="Wiegand S."/>
            <person name="Jogler M."/>
            <person name="Boedeker C."/>
            <person name="Pinto D."/>
            <person name="Vollmers J."/>
            <person name="Rivas-Marin E."/>
            <person name="Kohn T."/>
            <person name="Peeters S.H."/>
            <person name="Heuer A."/>
            <person name="Rast P."/>
            <person name="Oberbeckmann S."/>
            <person name="Bunk B."/>
            <person name="Jeske O."/>
            <person name="Meyerdierks A."/>
            <person name="Storesund J.E."/>
            <person name="Kallscheuer N."/>
            <person name="Luecker S."/>
            <person name="Lage O.M."/>
            <person name="Pohl T."/>
            <person name="Merkel B.J."/>
            <person name="Hornburger P."/>
            <person name="Mueller R.-W."/>
            <person name="Bruemmer F."/>
            <person name="Labrenz M."/>
            <person name="Spormann A.M."/>
            <person name="Op Den Camp H."/>
            <person name="Overmann J."/>
            <person name="Amann R."/>
            <person name="Jetten M.S.M."/>
            <person name="Mascher T."/>
            <person name="Medema M.H."/>
            <person name="Devos D.P."/>
            <person name="Kaster A.-K."/>
            <person name="Ovreas L."/>
            <person name="Rohde M."/>
            <person name="Galperin M.Y."/>
            <person name="Jogler C."/>
        </authorList>
    </citation>
    <scope>NUCLEOTIDE SEQUENCE [LARGE SCALE GENOMIC DNA]</scope>
    <source>
        <strain evidence="4 5">Pan14r</strain>
    </source>
</reference>
<protein>
    <submittedName>
        <fullName evidence="4">Cobalt-zinc-cadmium resistance protein CzcC</fullName>
    </submittedName>
</protein>
<evidence type="ECO:0000256" key="1">
    <source>
        <dbReference type="ARBA" id="ARBA00007613"/>
    </source>
</evidence>
<dbReference type="Pfam" id="PF02321">
    <property type="entry name" value="OEP"/>
    <property type="match status" value="1"/>
</dbReference>
<evidence type="ECO:0000313" key="5">
    <source>
        <dbReference type="Proteomes" id="UP000317238"/>
    </source>
</evidence>
<evidence type="ECO:0000256" key="2">
    <source>
        <dbReference type="SAM" id="MobiDB-lite"/>
    </source>
</evidence>
<accession>A0A5C5Y8E3</accession>
<dbReference type="GO" id="GO:0015562">
    <property type="term" value="F:efflux transmembrane transporter activity"/>
    <property type="evidence" value="ECO:0007669"/>
    <property type="project" value="InterPro"/>
</dbReference>
<dbReference type="Proteomes" id="UP000317238">
    <property type="component" value="Unassembled WGS sequence"/>
</dbReference>
<proteinExistence type="inferred from homology"/>
<evidence type="ECO:0000313" key="4">
    <source>
        <dbReference type="EMBL" id="TWT71464.1"/>
    </source>
</evidence>
<dbReference type="EMBL" id="SJPL01000001">
    <property type="protein sequence ID" value="TWT71464.1"/>
    <property type="molecule type" value="Genomic_DNA"/>
</dbReference>
<dbReference type="InterPro" id="IPR010131">
    <property type="entry name" value="MdtP/NodT-like"/>
</dbReference>
<evidence type="ECO:0000256" key="3">
    <source>
        <dbReference type="SAM" id="SignalP"/>
    </source>
</evidence>
<dbReference type="AlphaFoldDB" id="A0A5C5Y8E3"/>
<keyword evidence="3" id="KW-0732">Signal</keyword>
<name>A0A5C5Y8E3_9PLAN</name>
<sequence precursor="true">MRRFTICSTGLLVLSFSGCASIDQQFGTARVWSTPADAYVATEPLGNIQAATKSDAIAVETVAFFDDEVEDELKLDADDRFDSSENESENEDRAEIAPVRIAEPEVADSDYGMTDFPSMGTEIFTAGPVYTLADIEQIALASNPAIAAASATSGKASGLWNQVGTRPNPTLGYFAQQLADRNTDQHGVFIEQEFVRGDKLKLNQAVLSHTTNAQRWEIETQRQRVLTDVRVRFYEAIAAQQQLDATRQFEEVARRGVEVAVDRQEAEEGTLIDTLQSKTLLSEITLAAERAEVAYHGAWKDLAAIAGLPDTSPARLVAELTTPDYTPDWNVAYSEIVAQSPELSVANALVCEKSALWKRQKVQMVPNITGQLGAGYDNGTDSGMINVQFSAPIPTWNKNQGNISAAYADYTRAVQNVKRIEQAIKSRLARAAQEFDASMATVKKYEQEIIPQATKSLELSEEAYRAGELDFLQVLVVRRSYYESTIRLIEAKGQLAGANAKVDGLVLTGGLDAPQDYTDGDGIRGASFGGQ</sequence>
<organism evidence="4 5">
    <name type="scientific">Crateriforma conspicua</name>
    <dbReference type="NCBI Taxonomy" id="2527996"/>
    <lineage>
        <taxon>Bacteria</taxon>
        <taxon>Pseudomonadati</taxon>
        <taxon>Planctomycetota</taxon>
        <taxon>Planctomycetia</taxon>
        <taxon>Planctomycetales</taxon>
        <taxon>Planctomycetaceae</taxon>
        <taxon>Crateriforma</taxon>
    </lineage>
</organism>
<dbReference type="PROSITE" id="PS51257">
    <property type="entry name" value="PROKAR_LIPOPROTEIN"/>
    <property type="match status" value="1"/>
</dbReference>
<comment type="similarity">
    <text evidence="1">Belongs to the outer membrane factor (OMF) (TC 1.B.17) family.</text>
</comment>
<dbReference type="OrthoDB" id="9791261at2"/>
<dbReference type="PANTHER" id="PTHR30203">
    <property type="entry name" value="OUTER MEMBRANE CATION EFFLUX PROTEIN"/>
    <property type="match status" value="1"/>
</dbReference>
<dbReference type="PANTHER" id="PTHR30203:SF24">
    <property type="entry name" value="BLR4935 PROTEIN"/>
    <property type="match status" value="1"/>
</dbReference>
<feature type="region of interest" description="Disordered" evidence="2">
    <location>
        <begin position="75"/>
        <end position="94"/>
    </location>
</feature>